<dbReference type="GO" id="GO:0003824">
    <property type="term" value="F:catalytic activity"/>
    <property type="evidence" value="ECO:0007669"/>
    <property type="project" value="InterPro"/>
</dbReference>
<dbReference type="AlphaFoldDB" id="A0A7G9YTD4"/>
<gene>
    <name evidence="1" type="ORF">IGHJBHOP_00029</name>
</gene>
<dbReference type="EMBL" id="MT631464">
    <property type="protein sequence ID" value="QNO51268.1"/>
    <property type="molecule type" value="Genomic_DNA"/>
</dbReference>
<dbReference type="Gene3D" id="2.70.98.30">
    <property type="entry name" value="Golgi alpha-mannosidase II, domain 4"/>
    <property type="match status" value="1"/>
</dbReference>
<dbReference type="SUPFAM" id="SSF74650">
    <property type="entry name" value="Galactose mutarotase-like"/>
    <property type="match status" value="1"/>
</dbReference>
<sequence length="75" mass="8738">MTRLIAESKFTESNSISRELKLYSKAGPDIECPDACEKGKHTFEYSLYPHSGSWRKAFTYRRGWELNNPLTQSFM</sequence>
<dbReference type="GO" id="GO:0005975">
    <property type="term" value="P:carbohydrate metabolic process"/>
    <property type="evidence" value="ECO:0007669"/>
    <property type="project" value="InterPro"/>
</dbReference>
<reference evidence="1" key="1">
    <citation type="submission" date="2020-06" db="EMBL/GenBank/DDBJ databases">
        <title>Unique genomic features of the anaerobic methanotrophic archaea.</title>
        <authorList>
            <person name="Chadwick G.L."/>
            <person name="Skennerton C.T."/>
            <person name="Laso-Perez R."/>
            <person name="Leu A.O."/>
            <person name="Speth D.R."/>
            <person name="Yu H."/>
            <person name="Morgan-Lang C."/>
            <person name="Hatzenpichler R."/>
            <person name="Goudeau D."/>
            <person name="Malmstrom R."/>
            <person name="Brazelton W.J."/>
            <person name="Woyke T."/>
            <person name="Hallam S.J."/>
            <person name="Tyson G.W."/>
            <person name="Wegener G."/>
            <person name="Boetius A."/>
            <person name="Orphan V."/>
        </authorList>
    </citation>
    <scope>NUCLEOTIDE SEQUENCE</scope>
</reference>
<organism evidence="1">
    <name type="scientific">Candidatus Methanophagaceae archaeon ANME-1 ERB6</name>
    <dbReference type="NCBI Taxonomy" id="2759912"/>
    <lineage>
        <taxon>Archaea</taxon>
        <taxon>Methanobacteriati</taxon>
        <taxon>Methanobacteriota</taxon>
        <taxon>Stenosarchaea group</taxon>
        <taxon>Methanomicrobia</taxon>
        <taxon>Candidatus Methanophagales</taxon>
        <taxon>Candidatus Methanophagaceae</taxon>
    </lineage>
</organism>
<accession>A0A7G9YTD4</accession>
<protein>
    <submittedName>
        <fullName evidence="1">Uncharacterized protein</fullName>
    </submittedName>
</protein>
<dbReference type="GO" id="GO:0030246">
    <property type="term" value="F:carbohydrate binding"/>
    <property type="evidence" value="ECO:0007669"/>
    <property type="project" value="InterPro"/>
</dbReference>
<dbReference type="InterPro" id="IPR011013">
    <property type="entry name" value="Gal_mutarotase_sf_dom"/>
</dbReference>
<name>A0A7G9YTD4_9EURY</name>
<proteinExistence type="predicted"/>
<evidence type="ECO:0000313" key="1">
    <source>
        <dbReference type="EMBL" id="QNO51268.1"/>
    </source>
</evidence>